<dbReference type="AlphaFoldDB" id="A0A3G2L297"/>
<proteinExistence type="predicted"/>
<feature type="signal peptide" evidence="1">
    <location>
        <begin position="1"/>
        <end position="20"/>
    </location>
</feature>
<protein>
    <submittedName>
        <fullName evidence="2">Uncharacterized protein</fullName>
    </submittedName>
</protein>
<keyword evidence="1" id="KW-0732">Signal</keyword>
<dbReference type="OrthoDB" id="1439610at2"/>
<keyword evidence="3" id="KW-1185">Reference proteome</keyword>
<organism evidence="2 3">
    <name type="scientific">Euzebyella marina</name>
    <dbReference type="NCBI Taxonomy" id="1761453"/>
    <lineage>
        <taxon>Bacteria</taxon>
        <taxon>Pseudomonadati</taxon>
        <taxon>Bacteroidota</taxon>
        <taxon>Flavobacteriia</taxon>
        <taxon>Flavobacteriales</taxon>
        <taxon>Flavobacteriaceae</taxon>
        <taxon>Euzebyella</taxon>
    </lineage>
</organism>
<accession>A0A3G2L297</accession>
<evidence type="ECO:0000313" key="3">
    <source>
        <dbReference type="Proteomes" id="UP000276309"/>
    </source>
</evidence>
<dbReference type="EMBL" id="CP032050">
    <property type="protein sequence ID" value="AYN66363.1"/>
    <property type="molecule type" value="Genomic_DNA"/>
</dbReference>
<evidence type="ECO:0000313" key="2">
    <source>
        <dbReference type="EMBL" id="AYN66363.1"/>
    </source>
</evidence>
<sequence>MKSIYHLLAILLLAVSSIFGQNHTFSEFDLYGCWKMEFAEKQNVIKKRIYVPCDILKSENSVKHSDILWKAYNKCELQRDCRKYNRTEKF</sequence>
<dbReference type="KEGG" id="emar:D1013_02685"/>
<feature type="chain" id="PRO_5018105022" evidence="1">
    <location>
        <begin position="21"/>
        <end position="90"/>
    </location>
</feature>
<name>A0A3G2L297_9FLAO</name>
<gene>
    <name evidence="2" type="ORF">D1013_02685</name>
</gene>
<evidence type="ECO:0000256" key="1">
    <source>
        <dbReference type="SAM" id="SignalP"/>
    </source>
</evidence>
<dbReference type="Proteomes" id="UP000276309">
    <property type="component" value="Chromosome"/>
</dbReference>
<reference evidence="2 3" key="1">
    <citation type="submission" date="2018-08" db="EMBL/GenBank/DDBJ databases">
        <title>The reduced genetic potential of extracellular carbohydrate catabolism in Euzebyella marina RN62, a Flavobacteriia bacterium isolated from the hadal water.</title>
        <authorList>
            <person name="Xue C."/>
        </authorList>
    </citation>
    <scope>NUCLEOTIDE SEQUENCE [LARGE SCALE GENOMIC DNA]</scope>
    <source>
        <strain evidence="2 3">RN62</strain>
    </source>
</reference>